<sequence>MRGRAPVAAPDAATVRQLAVLLQAGIAPEPAWRHLASLGGAPAGAVVARLKDEVPLARAIGAAGPGWGEIAAAWSVATTVGAPLASSLRGVADTLQDAADIRDEVRVALTEPMTTTRLMSWLPVIGLGLGVVLGFDSLRVLTTTPPGLVCLVLGVTLLVLAQLWSRDLARRAEPAPGIPGLRADLLAIAVSGGVSLERALTIVAQAHGGHDGADSDVRRILDLSRSAGVPAADLLRAEAGLARHRARTAGRMTAARLSTRLLLPLAVCTLPAFLLLGVAPMLLGIITTTVLPL</sequence>
<keyword evidence="3 6" id="KW-0812">Transmembrane</keyword>
<evidence type="ECO:0000256" key="3">
    <source>
        <dbReference type="ARBA" id="ARBA00022692"/>
    </source>
</evidence>
<keyword evidence="5 6" id="KW-0472">Membrane</keyword>
<keyword evidence="9" id="KW-1185">Reference proteome</keyword>
<dbReference type="InterPro" id="IPR018076">
    <property type="entry name" value="T2SS_GspF_dom"/>
</dbReference>
<dbReference type="Pfam" id="PF00482">
    <property type="entry name" value="T2SSF"/>
    <property type="match status" value="1"/>
</dbReference>
<dbReference type="Proteomes" id="UP000031030">
    <property type="component" value="Unassembled WGS sequence"/>
</dbReference>
<gene>
    <name evidence="8" type="ORF">LK09_19420</name>
</gene>
<dbReference type="PANTHER" id="PTHR35007:SF4">
    <property type="entry name" value="CONSERVED TRANSMEMBRANE PROTEIN-RELATED"/>
    <property type="match status" value="1"/>
</dbReference>
<organism evidence="8 9">
    <name type="scientific">Microbacterium mangrovi</name>
    <dbReference type="NCBI Taxonomy" id="1348253"/>
    <lineage>
        <taxon>Bacteria</taxon>
        <taxon>Bacillati</taxon>
        <taxon>Actinomycetota</taxon>
        <taxon>Actinomycetes</taxon>
        <taxon>Micrococcales</taxon>
        <taxon>Microbacteriaceae</taxon>
        <taxon>Microbacterium</taxon>
    </lineage>
</organism>
<comment type="caution">
    <text evidence="8">The sequence shown here is derived from an EMBL/GenBank/DDBJ whole genome shotgun (WGS) entry which is preliminary data.</text>
</comment>
<evidence type="ECO:0000259" key="7">
    <source>
        <dbReference type="Pfam" id="PF00482"/>
    </source>
</evidence>
<proteinExistence type="predicted"/>
<dbReference type="EMBL" id="JTDK01000024">
    <property type="protein sequence ID" value="KHK95346.1"/>
    <property type="molecule type" value="Genomic_DNA"/>
</dbReference>
<accession>A0A0B2A1C2</accession>
<dbReference type="GO" id="GO:0005886">
    <property type="term" value="C:plasma membrane"/>
    <property type="evidence" value="ECO:0007669"/>
    <property type="project" value="UniProtKB-SubCell"/>
</dbReference>
<dbReference type="RefSeq" id="WP_039403362.1">
    <property type="nucleotide sequence ID" value="NZ_JTDK01000024.1"/>
</dbReference>
<dbReference type="PANTHER" id="PTHR35007">
    <property type="entry name" value="INTEGRAL MEMBRANE PROTEIN-RELATED"/>
    <property type="match status" value="1"/>
</dbReference>
<evidence type="ECO:0000256" key="6">
    <source>
        <dbReference type="SAM" id="Phobius"/>
    </source>
</evidence>
<evidence type="ECO:0000256" key="2">
    <source>
        <dbReference type="ARBA" id="ARBA00022475"/>
    </source>
</evidence>
<keyword evidence="4 6" id="KW-1133">Transmembrane helix</keyword>
<reference evidence="8 9" key="1">
    <citation type="submission" date="2014-11" db="EMBL/GenBank/DDBJ databases">
        <title>Genome sequence of Microbacterium mangrovi MUSC 115(T).</title>
        <authorList>
            <person name="Lee L.-H."/>
        </authorList>
    </citation>
    <scope>NUCLEOTIDE SEQUENCE [LARGE SCALE GENOMIC DNA]</scope>
    <source>
        <strain evidence="8 9">MUSC 115</strain>
    </source>
</reference>
<evidence type="ECO:0000256" key="1">
    <source>
        <dbReference type="ARBA" id="ARBA00004651"/>
    </source>
</evidence>
<comment type="subcellular location">
    <subcellularLocation>
        <location evidence="1">Cell membrane</location>
        <topology evidence="1">Multi-pass membrane protein</topology>
    </subcellularLocation>
</comment>
<evidence type="ECO:0000256" key="5">
    <source>
        <dbReference type="ARBA" id="ARBA00023136"/>
    </source>
</evidence>
<evidence type="ECO:0000313" key="9">
    <source>
        <dbReference type="Proteomes" id="UP000031030"/>
    </source>
</evidence>
<name>A0A0B2A1C2_9MICO</name>
<evidence type="ECO:0000256" key="4">
    <source>
        <dbReference type="ARBA" id="ARBA00022989"/>
    </source>
</evidence>
<feature type="transmembrane region" description="Helical" evidence="6">
    <location>
        <begin position="118"/>
        <end position="138"/>
    </location>
</feature>
<evidence type="ECO:0000313" key="8">
    <source>
        <dbReference type="EMBL" id="KHK95346.1"/>
    </source>
</evidence>
<feature type="transmembrane region" description="Helical" evidence="6">
    <location>
        <begin position="261"/>
        <end position="286"/>
    </location>
</feature>
<feature type="domain" description="Type II secretion system protein GspF" evidence="7">
    <location>
        <begin position="15"/>
        <end position="128"/>
    </location>
</feature>
<dbReference type="STRING" id="1348253.LK09_19420"/>
<feature type="transmembrane region" description="Helical" evidence="6">
    <location>
        <begin position="144"/>
        <end position="164"/>
    </location>
</feature>
<dbReference type="AlphaFoldDB" id="A0A0B2A1C2"/>
<protein>
    <submittedName>
        <fullName evidence="8">Pilus assembly protein TadB</fullName>
    </submittedName>
</protein>
<keyword evidence="2" id="KW-1003">Cell membrane</keyword>